<name>A0A2S0MPB5_9RHOB</name>
<proteinExistence type="predicted"/>
<dbReference type="AlphaFoldDB" id="A0A2S0MPB5"/>
<organism evidence="1 2">
    <name type="scientific">Pukyongiella litopenaei</name>
    <dbReference type="NCBI Taxonomy" id="2605946"/>
    <lineage>
        <taxon>Bacteria</taxon>
        <taxon>Pseudomonadati</taxon>
        <taxon>Pseudomonadota</taxon>
        <taxon>Alphaproteobacteria</taxon>
        <taxon>Rhodobacterales</taxon>
        <taxon>Paracoccaceae</taxon>
        <taxon>Pukyongiella</taxon>
    </lineage>
</organism>
<dbReference type="RefSeq" id="WP_106472057.1">
    <property type="nucleotide sequence ID" value="NZ_CP027665.1"/>
</dbReference>
<evidence type="ECO:0000313" key="2">
    <source>
        <dbReference type="Proteomes" id="UP000237655"/>
    </source>
</evidence>
<keyword evidence="2" id="KW-1185">Reference proteome</keyword>
<dbReference type="Proteomes" id="UP000237655">
    <property type="component" value="Chromosome"/>
</dbReference>
<protein>
    <submittedName>
        <fullName evidence="1">SRPBCC family protein</fullName>
    </submittedName>
</protein>
<dbReference type="KEGG" id="thas:C6Y53_08515"/>
<dbReference type="EMBL" id="CP027665">
    <property type="protein sequence ID" value="AVO37739.1"/>
    <property type="molecule type" value="Genomic_DNA"/>
</dbReference>
<reference evidence="2" key="1">
    <citation type="submission" date="2018-03" db="EMBL/GenBank/DDBJ databases">
        <title>Genomic analysis of the strain SH-1 isolated from shrimp intestine.</title>
        <authorList>
            <person name="Kim Y.-S."/>
            <person name="Kim S.-E."/>
            <person name="Kim K.-H."/>
        </authorList>
    </citation>
    <scope>NUCLEOTIDE SEQUENCE [LARGE SCALE GENOMIC DNA]</scope>
    <source>
        <strain evidence="2">SH-1</strain>
    </source>
</reference>
<dbReference type="SUPFAM" id="SSF55961">
    <property type="entry name" value="Bet v1-like"/>
    <property type="match status" value="1"/>
</dbReference>
<sequence length="155" mass="17732">MQFSSKEDIEAPVEAVFAMLAEVERYERAAIRRGIDVRRLSGAAETGAGMEWEALFSLRGKPRTMQVRLSELEPNSRLRFDSESHGLTGFLNLELLELSPRRSRMAVVLNLKPNTIPARLLIQSLKLAKANLTRRFKLRVADYARGLEERYRETL</sequence>
<dbReference type="Gene3D" id="3.30.530.20">
    <property type="match status" value="1"/>
</dbReference>
<dbReference type="InterPro" id="IPR023393">
    <property type="entry name" value="START-like_dom_sf"/>
</dbReference>
<evidence type="ECO:0000313" key="1">
    <source>
        <dbReference type="EMBL" id="AVO37739.1"/>
    </source>
</evidence>
<accession>A0A2S0MPB5</accession>
<dbReference type="CDD" id="cd07812">
    <property type="entry name" value="SRPBCC"/>
    <property type="match status" value="1"/>
</dbReference>
<gene>
    <name evidence="1" type="ORF">C6Y53_08515</name>
</gene>